<dbReference type="EMBL" id="AYUF01000312">
    <property type="protein sequence ID" value="ETK02629.1"/>
    <property type="molecule type" value="Genomic_DNA"/>
</dbReference>
<gene>
    <name evidence="3" type="ORF">N425_03235</name>
</gene>
<dbReference type="Proteomes" id="UP000018837">
    <property type="component" value="Unassembled WGS sequence"/>
</dbReference>
<proteinExistence type="predicted"/>
<dbReference type="InterPro" id="IPR004564">
    <property type="entry name" value="OM_lipoprot_carrier_LolA-like"/>
</dbReference>
<accession>W2C611</accession>
<dbReference type="CDD" id="cd16325">
    <property type="entry name" value="LolA"/>
    <property type="match status" value="1"/>
</dbReference>
<comment type="caution">
    <text evidence="3">The sequence shown here is derived from an EMBL/GenBank/DDBJ whole genome shotgun (WGS) entry which is preliminary data.</text>
</comment>
<keyword evidence="1 2" id="KW-0732">Signal</keyword>
<dbReference type="SUPFAM" id="SSF89392">
    <property type="entry name" value="Prokaryotic lipoproteins and lipoprotein localization factors"/>
    <property type="match status" value="1"/>
</dbReference>
<dbReference type="Gene3D" id="2.50.20.10">
    <property type="entry name" value="Lipoprotein localisation LolA/LolB/LppX"/>
    <property type="match status" value="1"/>
</dbReference>
<evidence type="ECO:0000313" key="3">
    <source>
        <dbReference type="EMBL" id="ETK02629.1"/>
    </source>
</evidence>
<reference evidence="3 4" key="1">
    <citation type="submission" date="2013-11" db="EMBL/GenBank/DDBJ databases">
        <title>Single cell genomics of uncultured Tannerella BU063 (oral taxon 286).</title>
        <authorList>
            <person name="Beall C.J."/>
            <person name="Campbell A.G."/>
            <person name="Griffen A.L."/>
            <person name="Podar M."/>
            <person name="Leys E.J."/>
        </authorList>
    </citation>
    <scope>NUCLEOTIDE SEQUENCE [LARGE SCALE GENOMIC DNA]</scope>
    <source>
        <strain evidence="3">Cell 2</strain>
    </source>
</reference>
<feature type="signal peptide" evidence="2">
    <location>
        <begin position="1"/>
        <end position="20"/>
    </location>
</feature>
<name>W2C611_9BACT</name>
<dbReference type="InterPro" id="IPR029046">
    <property type="entry name" value="LolA/LolB/LppX"/>
</dbReference>
<sequence length="216" mass="23766">MKKAVITAMLAVYVLATASAQTGGYRAASEAQRKEIVAKITQTAASVRTMKCDFTQVKQLSFMNDKVTSEGRMYYKKANKIRWEYTQPYAYVFSTDGTTVHMTSGKGGASNRVPVKSSKLFSEISRVMVGGVSGAGLVDSPDFSSTFSVGQSDWQITLTPRKKEVRDLFASVRLYVGKSDGRVRRVELEEKSGDRTTITLKNVQANVAVDDALFTR</sequence>
<evidence type="ECO:0000256" key="2">
    <source>
        <dbReference type="SAM" id="SignalP"/>
    </source>
</evidence>
<dbReference type="Pfam" id="PF03548">
    <property type="entry name" value="LolA"/>
    <property type="match status" value="1"/>
</dbReference>
<dbReference type="AlphaFoldDB" id="W2C611"/>
<evidence type="ECO:0000313" key="4">
    <source>
        <dbReference type="Proteomes" id="UP000018837"/>
    </source>
</evidence>
<organism evidence="3 4">
    <name type="scientific">Tannerella sp. oral taxon BU063 isolate Cell 2</name>
    <dbReference type="NCBI Taxonomy" id="1411148"/>
    <lineage>
        <taxon>Bacteria</taxon>
        <taxon>Pseudomonadati</taxon>
        <taxon>Bacteroidota</taxon>
        <taxon>Bacteroidia</taxon>
        <taxon>Bacteroidales</taxon>
        <taxon>Tannerellaceae</taxon>
        <taxon>Tannerella</taxon>
    </lineage>
</organism>
<dbReference type="PANTHER" id="PTHR35869:SF1">
    <property type="entry name" value="OUTER-MEMBRANE LIPOPROTEIN CARRIER PROTEIN"/>
    <property type="match status" value="1"/>
</dbReference>
<dbReference type="PANTHER" id="PTHR35869">
    <property type="entry name" value="OUTER-MEMBRANE LIPOPROTEIN CARRIER PROTEIN"/>
    <property type="match status" value="1"/>
</dbReference>
<dbReference type="PATRIC" id="fig|1411148.3.peg.413"/>
<feature type="chain" id="PRO_5004813286" description="Cell envelope biogenesis protein LolA" evidence="2">
    <location>
        <begin position="21"/>
        <end position="216"/>
    </location>
</feature>
<evidence type="ECO:0000256" key="1">
    <source>
        <dbReference type="ARBA" id="ARBA00022729"/>
    </source>
</evidence>
<evidence type="ECO:0008006" key="5">
    <source>
        <dbReference type="Google" id="ProtNLM"/>
    </source>
</evidence>
<protein>
    <recommendedName>
        <fullName evidence="5">Cell envelope biogenesis protein LolA</fullName>
    </recommendedName>
</protein>